<keyword evidence="2" id="KW-1185">Reference proteome</keyword>
<evidence type="ECO:0000313" key="1">
    <source>
        <dbReference type="EMBL" id="KHJ97013.1"/>
    </source>
</evidence>
<name>A0A0B1THI6_OESDE</name>
<feature type="non-terminal residue" evidence="1">
    <location>
        <position position="1"/>
    </location>
</feature>
<dbReference type="EMBL" id="KN549539">
    <property type="protein sequence ID" value="KHJ97013.1"/>
    <property type="molecule type" value="Genomic_DNA"/>
</dbReference>
<dbReference type="Proteomes" id="UP000053660">
    <property type="component" value="Unassembled WGS sequence"/>
</dbReference>
<proteinExistence type="predicted"/>
<evidence type="ECO:0000313" key="2">
    <source>
        <dbReference type="Proteomes" id="UP000053660"/>
    </source>
</evidence>
<dbReference type="AlphaFoldDB" id="A0A0B1THI6"/>
<gene>
    <name evidence="1" type="ORF">OESDEN_03013</name>
</gene>
<organism evidence="1 2">
    <name type="scientific">Oesophagostomum dentatum</name>
    <name type="common">Nodular worm</name>
    <dbReference type="NCBI Taxonomy" id="61180"/>
    <lineage>
        <taxon>Eukaryota</taxon>
        <taxon>Metazoa</taxon>
        <taxon>Ecdysozoa</taxon>
        <taxon>Nematoda</taxon>
        <taxon>Chromadorea</taxon>
        <taxon>Rhabditida</taxon>
        <taxon>Rhabditina</taxon>
        <taxon>Rhabditomorpha</taxon>
        <taxon>Strongyloidea</taxon>
        <taxon>Strongylidae</taxon>
        <taxon>Oesophagostomum</taxon>
    </lineage>
</organism>
<accession>A0A0B1THI6</accession>
<reference evidence="1 2" key="1">
    <citation type="submission" date="2014-03" db="EMBL/GenBank/DDBJ databases">
        <title>Draft genome of the hookworm Oesophagostomum dentatum.</title>
        <authorList>
            <person name="Mitreva M."/>
        </authorList>
    </citation>
    <scope>NUCLEOTIDE SEQUENCE [LARGE SCALE GENOMIC DNA]</scope>
    <source>
        <strain evidence="1 2">OD-Hann</strain>
    </source>
</reference>
<sequence>DPVECTTVVVSICSTNGERFGSPWSYQIYFDNDENGGSIAYKYRKKTERQCTGKKILFHYNNETCECSALRVLLHLMKFVKAELISLDFNPAPQELKRILNEKPRLPLLKCEAFITSVKKRASFSLLTRFLAPGCELELPCGVVLDKTFFSSGLQWLNGDRQITRVVLRNTEYLDVSSVRKGLDPSVILSPAEVMKKLDMEESEESELTLDEITFGVCNASNICLVVFLNDSRCICSTHVCK</sequence>
<protein>
    <submittedName>
        <fullName evidence="1">Uncharacterized protein</fullName>
    </submittedName>
</protein>